<sequence length="225" mass="25575">MQTSDKTISQVFDEFLSDQEDRLKPKTFAKYRSIIDLFESYLESYWPSHDQDEYKKITGNGGTFCGTFGPEEILGGYSEFLGYFMPHKVMCGKDTMQAAGTVTKKLAKWLAEKGYVEDASFAEDRAGEAAKELPAAQDVLDLLDEFVDLNAPDDYEDEIQDHFWIKKIEPGKLWLEALTMHDGVIGPVPVPKKVTQIVKEMWDIGGVIVKTSRGWRFLEVWKVSP</sequence>
<organism evidence="2 3">
    <name type="scientific">Kolteria novifilia</name>
    <dbReference type="NCBI Taxonomy" id="2527975"/>
    <lineage>
        <taxon>Bacteria</taxon>
        <taxon>Pseudomonadati</taxon>
        <taxon>Planctomycetota</taxon>
        <taxon>Planctomycetia</taxon>
        <taxon>Kolteriales</taxon>
        <taxon>Kolteriaceae</taxon>
        <taxon>Kolteria</taxon>
    </lineage>
</organism>
<dbReference type="AlphaFoldDB" id="A0A518AY03"/>
<accession>A0A518AY03</accession>
<name>A0A518AY03_9BACT</name>
<protein>
    <submittedName>
        <fullName evidence="2">Uncharacterized protein</fullName>
    </submittedName>
</protein>
<dbReference type="OrthoDB" id="2967067at2"/>
<evidence type="ECO:0000256" key="1">
    <source>
        <dbReference type="ARBA" id="ARBA00023125"/>
    </source>
</evidence>
<dbReference type="InterPro" id="IPR010998">
    <property type="entry name" value="Integrase_recombinase_N"/>
</dbReference>
<keyword evidence="3" id="KW-1185">Reference proteome</keyword>
<gene>
    <name evidence="2" type="ORF">Pan216_04330</name>
</gene>
<dbReference type="KEGG" id="knv:Pan216_04330"/>
<dbReference type="RefSeq" id="WP_145254136.1">
    <property type="nucleotide sequence ID" value="NZ_CP036279.1"/>
</dbReference>
<proteinExistence type="predicted"/>
<dbReference type="Gene3D" id="1.10.150.130">
    <property type="match status" value="1"/>
</dbReference>
<dbReference type="EMBL" id="CP036279">
    <property type="protein sequence ID" value="QDU59602.1"/>
    <property type="molecule type" value="Genomic_DNA"/>
</dbReference>
<evidence type="ECO:0000313" key="3">
    <source>
        <dbReference type="Proteomes" id="UP000317093"/>
    </source>
</evidence>
<keyword evidence="1" id="KW-0238">DNA-binding</keyword>
<dbReference type="Proteomes" id="UP000317093">
    <property type="component" value="Chromosome"/>
</dbReference>
<evidence type="ECO:0000313" key="2">
    <source>
        <dbReference type="EMBL" id="QDU59602.1"/>
    </source>
</evidence>
<dbReference type="GO" id="GO:0003677">
    <property type="term" value="F:DNA binding"/>
    <property type="evidence" value="ECO:0007669"/>
    <property type="project" value="UniProtKB-KW"/>
</dbReference>
<reference evidence="2 3" key="1">
    <citation type="submission" date="2019-02" db="EMBL/GenBank/DDBJ databases">
        <title>Deep-cultivation of Planctomycetes and their phenomic and genomic characterization uncovers novel biology.</title>
        <authorList>
            <person name="Wiegand S."/>
            <person name="Jogler M."/>
            <person name="Boedeker C."/>
            <person name="Pinto D."/>
            <person name="Vollmers J."/>
            <person name="Rivas-Marin E."/>
            <person name="Kohn T."/>
            <person name="Peeters S.H."/>
            <person name="Heuer A."/>
            <person name="Rast P."/>
            <person name="Oberbeckmann S."/>
            <person name="Bunk B."/>
            <person name="Jeske O."/>
            <person name="Meyerdierks A."/>
            <person name="Storesund J.E."/>
            <person name="Kallscheuer N."/>
            <person name="Luecker S."/>
            <person name="Lage O.M."/>
            <person name="Pohl T."/>
            <person name="Merkel B.J."/>
            <person name="Hornburger P."/>
            <person name="Mueller R.-W."/>
            <person name="Bruemmer F."/>
            <person name="Labrenz M."/>
            <person name="Spormann A.M."/>
            <person name="Op den Camp H."/>
            <person name="Overmann J."/>
            <person name="Amann R."/>
            <person name="Jetten M.S.M."/>
            <person name="Mascher T."/>
            <person name="Medema M.H."/>
            <person name="Devos D.P."/>
            <person name="Kaster A.-K."/>
            <person name="Ovreas L."/>
            <person name="Rohde M."/>
            <person name="Galperin M.Y."/>
            <person name="Jogler C."/>
        </authorList>
    </citation>
    <scope>NUCLEOTIDE SEQUENCE [LARGE SCALE GENOMIC DNA]</scope>
    <source>
        <strain evidence="2 3">Pan216</strain>
    </source>
</reference>